<feature type="region of interest" description="Disordered" evidence="2">
    <location>
        <begin position="1366"/>
        <end position="1404"/>
    </location>
</feature>
<dbReference type="InterPro" id="IPR016186">
    <property type="entry name" value="C-type_lectin-like/link_sf"/>
</dbReference>
<dbReference type="InterPro" id="IPR052135">
    <property type="entry name" value="TNFRSF5"/>
</dbReference>
<dbReference type="EMBL" id="GL832966">
    <property type="protein sequence ID" value="EGD73459.1"/>
    <property type="molecule type" value="Genomic_DNA"/>
</dbReference>
<feature type="transmembrane region" description="Helical" evidence="3">
    <location>
        <begin position="1409"/>
        <end position="1431"/>
    </location>
</feature>
<protein>
    <recommendedName>
        <fullName evidence="8">C-type lectin domain-containing protein</fullName>
    </recommendedName>
</protein>
<feature type="region of interest" description="Disordered" evidence="2">
    <location>
        <begin position="294"/>
        <end position="316"/>
    </location>
</feature>
<dbReference type="InterPro" id="IPR006212">
    <property type="entry name" value="Furin_repeat"/>
</dbReference>
<dbReference type="GO" id="GO:0002768">
    <property type="term" value="P:immune response-regulating cell surface receptor signaling pathway"/>
    <property type="evidence" value="ECO:0007669"/>
    <property type="project" value="TreeGrafter"/>
</dbReference>
<evidence type="ECO:0000256" key="1">
    <source>
        <dbReference type="PROSITE-ProRule" id="PRU00206"/>
    </source>
</evidence>
<dbReference type="KEGG" id="sre:PTSG_05162"/>
<dbReference type="CDD" id="cd21699">
    <property type="entry name" value="JMTM_APP_like"/>
    <property type="match status" value="1"/>
</dbReference>
<dbReference type="PANTHER" id="PTHR46875:SF1">
    <property type="entry name" value="TUMOR NECROSIS FACTOR RECEPTOR SUPERFAMILY MEMBER 5"/>
    <property type="match status" value="1"/>
</dbReference>
<feature type="disulfide bond" evidence="1">
    <location>
        <begin position="1117"/>
        <end position="1135"/>
    </location>
</feature>
<dbReference type="SMART" id="SM00208">
    <property type="entry name" value="TNFR"/>
    <property type="match status" value="15"/>
</dbReference>
<dbReference type="PANTHER" id="PTHR46875">
    <property type="entry name" value="TUMOR NECROSIS FACTOR RECEPTOR SUPERFAMILY MEMBER 5"/>
    <property type="match status" value="1"/>
</dbReference>
<reference evidence="6" key="1">
    <citation type="submission" date="2009-08" db="EMBL/GenBank/DDBJ databases">
        <title>Annotation of Salpingoeca rosetta.</title>
        <authorList>
            <consortium name="The Broad Institute Genome Sequencing Platform"/>
            <person name="Russ C."/>
            <person name="Cuomo C."/>
            <person name="Burger G."/>
            <person name="Gray M.W."/>
            <person name="Holland P.W.H."/>
            <person name="King N."/>
            <person name="Lang F.B.F."/>
            <person name="Roger A.J."/>
            <person name="Ruiz-Trillo I."/>
            <person name="Young S.K."/>
            <person name="Zeng Q."/>
            <person name="Gargeya S."/>
            <person name="Alvarado L."/>
            <person name="Berlin A."/>
            <person name="Chapman S.B."/>
            <person name="Chen Z."/>
            <person name="Freedman E."/>
            <person name="Gellesch M."/>
            <person name="Goldberg J."/>
            <person name="Griggs A."/>
            <person name="Gujja S."/>
            <person name="Heilman E."/>
            <person name="Heiman D."/>
            <person name="Howarth C."/>
            <person name="Mehta T."/>
            <person name="Neiman D."/>
            <person name="Pearson M."/>
            <person name="Roberts A."/>
            <person name="Saif S."/>
            <person name="Shea T."/>
            <person name="Shenoy N."/>
            <person name="Sisk P."/>
            <person name="Stolte C."/>
            <person name="Sykes S."/>
            <person name="White J."/>
            <person name="Yandava C."/>
            <person name="Haas B."/>
            <person name="Nusbaum C."/>
            <person name="Birren B."/>
        </authorList>
    </citation>
    <scope>NUCLEOTIDE SEQUENCE [LARGE SCALE GENOMIC DNA]</scope>
    <source>
        <strain evidence="6">ATCC 50818</strain>
    </source>
</reference>
<dbReference type="RefSeq" id="XP_004993741.1">
    <property type="nucleotide sequence ID" value="XM_004993684.1"/>
</dbReference>
<feature type="domain" description="TNFR-Cys" evidence="5">
    <location>
        <begin position="466"/>
        <end position="509"/>
    </location>
</feature>
<dbReference type="SUPFAM" id="SSF57586">
    <property type="entry name" value="TNF receptor-like"/>
    <property type="match status" value="4"/>
</dbReference>
<keyword evidence="3" id="KW-1133">Transmembrane helix</keyword>
<proteinExistence type="predicted"/>
<dbReference type="CDD" id="cd00064">
    <property type="entry name" value="FU"/>
    <property type="match status" value="2"/>
</dbReference>
<dbReference type="GO" id="GO:0035631">
    <property type="term" value="C:CD40 receptor complex"/>
    <property type="evidence" value="ECO:0007669"/>
    <property type="project" value="TreeGrafter"/>
</dbReference>
<keyword evidence="7" id="KW-1185">Reference proteome</keyword>
<evidence type="ECO:0000313" key="6">
    <source>
        <dbReference type="EMBL" id="EGD73459.1"/>
    </source>
</evidence>
<evidence type="ECO:0000313" key="7">
    <source>
        <dbReference type="Proteomes" id="UP000007799"/>
    </source>
</evidence>
<dbReference type="Gene3D" id="2.10.220.10">
    <property type="entry name" value="Hormone Receptor, Insulin-like Growth Factor Receptor 1, Chain A, domain 2"/>
    <property type="match status" value="1"/>
</dbReference>
<accession>F2UAP3</accession>
<evidence type="ECO:0000259" key="4">
    <source>
        <dbReference type="PROSITE" id="PS50041"/>
    </source>
</evidence>
<dbReference type="SUPFAM" id="SSF56436">
    <property type="entry name" value="C-type lectin-like"/>
    <property type="match status" value="1"/>
</dbReference>
<feature type="domain" description="TNFR-Cys" evidence="5">
    <location>
        <begin position="1096"/>
        <end position="1135"/>
    </location>
</feature>
<evidence type="ECO:0000256" key="3">
    <source>
        <dbReference type="SAM" id="Phobius"/>
    </source>
</evidence>
<feature type="region of interest" description="Disordered" evidence="2">
    <location>
        <begin position="1"/>
        <end position="23"/>
    </location>
</feature>
<dbReference type="InParanoid" id="F2UAP3"/>
<dbReference type="InterPro" id="IPR009030">
    <property type="entry name" value="Growth_fac_rcpt_cys_sf"/>
</dbReference>
<evidence type="ECO:0000256" key="2">
    <source>
        <dbReference type="SAM" id="MobiDB-lite"/>
    </source>
</evidence>
<dbReference type="OMA" id="TCIGTFQ"/>
<sequence length="1552" mass="162059">MCDARHRHMRETGSHAHQSSDGDGNKWCYVDATCPSATVDSDFPALHRAPCGLFPDCTDFYLTRICAVEQPACEHGFTRINNRCYKVATTASTAGNSPITTSFAGAVDACSVDNATVVSLHSLPETENVVQLLRDAGVTSAWIGLRTTENGDVAGGVDYMWVDGTPFGDVNSLGTFANWADGQPTAQGGKDGCAYLDLTKDAATASNSTGDDKRAAGLWYDDGVCTAQRAVVCKKLSPIVTPSCACTGQTNSDGDGGACGTWCYVSQYCPRAVEDQDNEGLFWAICPRHFQTSTTSTMPASSTAPPESTTGGTTTTAAPTCHEMDPSTYTRDDGTCAQCTTTDDCDTNQVLLGECGMFTTPVCVACDSTCAACSALGADKCTSCADGYVWSLDGKRCVSSCPLGQFADTSAGQCKMCHDTCATCDGTADNACLSCAPASNLFLQPNDNSGGGGGDMSRARGVCVAECNRGFFANQESQRCVACASCNKDTDGNALYEVTPCTATADAVCARVTACAEDEYETAAPTPTSNRVCRMLTPCKAGEYELKAPTTTTDRKCTQCAAGTTDLDPNSINACTTCDAGTYTPPGHVGPCPKCPAGTADDDSDPSTPCAACMLGQTYAAAEGSLSCSRVDMCAPGEEEALRPTTTRNRVCVACTMGTFNAIGGNGTRCVPWTTCGAGMQPSNDAPPSASQDRTVCDDIHDCPSGSYQVHPPTPVSDRVCAGLTTCGEYEVVAMEPTPTSDRVCESCDGTSEYFKEGECVAVTECPPGMITLADPTPSTDRTCTRCPNKHFKATAGQEECQPWTDCVVGEVVTTAPTATSDRVCQLCDPTYNQYSSNPTATQCENATVCEPGTYVDVPLTSTRDRKCKPCPSGTFSNEANMASCTPVQPCSVGSGLVTAATPSTDRVCAPCSPPHTFSSTPTLEACAPVSDCAPGYEEDTPPTLTTDRTCTPCEATVTFKAESGQAACQSVSACPAGQEEDIPPTTSSDRVCKPCGDGTFKAGEAGMCQPHRGVCQPGTHEVTSPTTSTDRSCESCLVENSEYQDEQDKSTCKVLTTCRPGSYVSVMPLPAQNRECTACPAGSYSDTENAAQCTPCGEGEYQDARSSVKCQPARVCGVGEFVSAPATSSSDTQCGRCDGTTEFQNEPDQTSCKPVRVCGSLEEQVVPPTAVSDRVCQCKLGVGYVDNGATACTPVSVCQSGHVEFLPATRTSDRVCVMRGSAGSLQVQFRADFSILQNAEEEATFLQLLFSALRNTTLSARGGVPAGSDDVYFKGVLSAGSILADVGVSNGSLVPMLQGAVESGHVAFWWRAKQQRFVAVLAGPCPPGYISPSGSRPNCTACPANTHANDAATVCTPCPDGWTSPEGSADTNNCQPPVTVSPTPTTTPQGGTRSPEKSSNTAAGNTGLIVGIVVGALVLGACVVVAALILRRRRAHVLQPPRKSRDGQQSAFHNPPYEDPTSLTRGGDADTGYDNVPGYGEGDGGYDHVPGIGPALSNPTYDTALFASADPPYDTLDAALDEDDNMQHVHGYLDVVGLQDQCALHSRLDRR</sequence>
<name>F2UAP3_SALR5</name>
<organism evidence="7">
    <name type="scientific">Salpingoeca rosetta (strain ATCC 50818 / BSB-021)</name>
    <dbReference type="NCBI Taxonomy" id="946362"/>
    <lineage>
        <taxon>Eukaryota</taxon>
        <taxon>Choanoflagellata</taxon>
        <taxon>Craspedida</taxon>
        <taxon>Salpingoecidae</taxon>
        <taxon>Salpingoeca</taxon>
    </lineage>
</organism>
<keyword evidence="3" id="KW-0812">Transmembrane</keyword>
<dbReference type="InterPro" id="IPR001304">
    <property type="entry name" value="C-type_lectin-like"/>
</dbReference>
<feature type="repeat" description="TNFR-Cys" evidence="1">
    <location>
        <begin position="870"/>
        <end position="909"/>
    </location>
</feature>
<feature type="disulfide bond" evidence="1">
    <location>
        <begin position="891"/>
        <end position="909"/>
    </location>
</feature>
<dbReference type="InterPro" id="IPR001368">
    <property type="entry name" value="TNFR/NGFR_Cys_rich_reg"/>
</dbReference>
<dbReference type="Pfam" id="PF00020">
    <property type="entry name" value="TNFR_c6"/>
    <property type="match status" value="5"/>
</dbReference>
<evidence type="ECO:0008006" key="8">
    <source>
        <dbReference type="Google" id="ProtNLM"/>
    </source>
</evidence>
<dbReference type="STRING" id="946362.F2UAP3"/>
<dbReference type="OrthoDB" id="9990004at2759"/>
<feature type="repeat" description="TNFR-Cys" evidence="1">
    <location>
        <begin position="466"/>
        <end position="509"/>
    </location>
</feature>
<dbReference type="PROSITE" id="PS50050">
    <property type="entry name" value="TNFR_NGFR_2"/>
    <property type="match status" value="3"/>
</dbReference>
<dbReference type="CDD" id="cd00037">
    <property type="entry name" value="CLECT"/>
    <property type="match status" value="1"/>
</dbReference>
<dbReference type="PROSITE" id="PS50041">
    <property type="entry name" value="C_TYPE_LECTIN_2"/>
    <property type="match status" value="1"/>
</dbReference>
<dbReference type="Gene3D" id="3.10.100.10">
    <property type="entry name" value="Mannose-Binding Protein A, subunit A"/>
    <property type="match status" value="1"/>
</dbReference>
<feature type="compositionally biased region" description="Polar residues" evidence="2">
    <location>
        <begin position="1366"/>
        <end position="1375"/>
    </location>
</feature>
<dbReference type="SMART" id="SM01411">
    <property type="entry name" value="Ephrin_rec_like"/>
    <property type="match status" value="8"/>
</dbReference>
<feature type="repeat" description="TNFR-Cys" evidence="1">
    <location>
        <begin position="1096"/>
        <end position="1135"/>
    </location>
</feature>
<evidence type="ECO:0000259" key="5">
    <source>
        <dbReference type="PROSITE" id="PS50050"/>
    </source>
</evidence>
<dbReference type="SMART" id="SM00034">
    <property type="entry name" value="CLECT"/>
    <property type="match status" value="1"/>
</dbReference>
<dbReference type="Gene3D" id="2.10.50.10">
    <property type="entry name" value="Tumor Necrosis Factor Receptor, subunit A, domain 2"/>
    <property type="match status" value="10"/>
</dbReference>
<feature type="domain" description="C-type lectin" evidence="4">
    <location>
        <begin position="80"/>
        <end position="234"/>
    </location>
</feature>
<feature type="region of interest" description="Disordered" evidence="2">
    <location>
        <begin position="1438"/>
        <end position="1494"/>
    </location>
</feature>
<dbReference type="InterPro" id="IPR016187">
    <property type="entry name" value="CTDL_fold"/>
</dbReference>
<keyword evidence="3" id="KW-0472">Membrane</keyword>
<dbReference type="SUPFAM" id="SSF57184">
    <property type="entry name" value="Growth factor receptor domain"/>
    <property type="match status" value="2"/>
</dbReference>
<dbReference type="eggNOG" id="KOG3525">
    <property type="taxonomic scope" value="Eukaryota"/>
</dbReference>
<feature type="domain" description="TNFR-Cys" evidence="5">
    <location>
        <begin position="870"/>
        <end position="909"/>
    </location>
</feature>
<dbReference type="SMART" id="SM00261">
    <property type="entry name" value="FU"/>
    <property type="match status" value="4"/>
</dbReference>
<gene>
    <name evidence="6" type="ORF">PTSG_05162</name>
</gene>
<dbReference type="Proteomes" id="UP000007799">
    <property type="component" value="Unassembled WGS sequence"/>
</dbReference>
<keyword evidence="1" id="KW-1015">Disulfide bond</keyword>
<comment type="caution">
    <text evidence="1">Lacks conserved residue(s) required for the propagation of feature annotation.</text>
</comment>
<dbReference type="GeneID" id="16074320"/>
<feature type="compositionally biased region" description="Low complexity" evidence="2">
    <location>
        <begin position="1376"/>
        <end position="1394"/>
    </location>
</feature>
<feature type="compositionally biased region" description="Basic and acidic residues" evidence="2">
    <location>
        <begin position="10"/>
        <end position="23"/>
    </location>
</feature>
<dbReference type="GO" id="GO:0009897">
    <property type="term" value="C:external side of plasma membrane"/>
    <property type="evidence" value="ECO:0007669"/>
    <property type="project" value="TreeGrafter"/>
</dbReference>